<sequence>MNKPYNEISTILEILVEDILEASDDEIRQEIIEDGNEPSEIANRMRKVYFKCRYEHEQQSIRDEQRTDTIPEAIDFNYARNRILKAFDSDPELRKQFTLAARAGEDIPDEDIMGYFEQMLELGIIKDEPSDDE</sequence>
<organism evidence="2 3">
    <name type="scientific">Oceanidesulfovibrio marinus</name>
    <dbReference type="NCBI Taxonomy" id="370038"/>
    <lineage>
        <taxon>Bacteria</taxon>
        <taxon>Pseudomonadati</taxon>
        <taxon>Thermodesulfobacteriota</taxon>
        <taxon>Desulfovibrionia</taxon>
        <taxon>Desulfovibrionales</taxon>
        <taxon>Desulfovibrionaceae</taxon>
        <taxon>Oceanidesulfovibrio</taxon>
    </lineage>
</organism>
<dbReference type="EMBL" id="QMIF01000022">
    <property type="protein sequence ID" value="TVM30543.1"/>
    <property type="molecule type" value="Genomic_DNA"/>
</dbReference>
<evidence type="ECO:0000313" key="3">
    <source>
        <dbReference type="Proteomes" id="UP000434052"/>
    </source>
</evidence>
<comment type="caution">
    <text evidence="2">The sequence shown here is derived from an EMBL/GenBank/DDBJ whole genome shotgun (WGS) entry which is preliminary data.</text>
</comment>
<accession>A0A6P1ZAA4</accession>
<dbReference type="Proteomes" id="UP000434052">
    <property type="component" value="Unassembled WGS sequence"/>
</dbReference>
<evidence type="ECO:0000313" key="2">
    <source>
        <dbReference type="EMBL" id="TVM30543.1"/>
    </source>
</evidence>
<dbReference type="OrthoDB" id="10000020at2"/>
<dbReference type="PROSITE" id="PS50954">
    <property type="entry name" value="LEM"/>
    <property type="match status" value="1"/>
</dbReference>
<reference evidence="2 3" key="1">
    <citation type="submission" date="2018-06" db="EMBL/GenBank/DDBJ databases">
        <title>Complete genome of Desulfovibrio marinus P48SEP.</title>
        <authorList>
            <person name="Crispim J.S."/>
            <person name="Vidigal P.M.P."/>
            <person name="Silva L.C.F."/>
            <person name="Araujo L.C."/>
            <person name="Laguardia C.N."/>
            <person name="Dias R.S."/>
            <person name="Sousa M.P."/>
            <person name="Paula S.O."/>
            <person name="Silva C."/>
        </authorList>
    </citation>
    <scope>NUCLEOTIDE SEQUENCE [LARGE SCALE GENOMIC DNA]</scope>
    <source>
        <strain evidence="2 3">P48SEP</strain>
    </source>
</reference>
<evidence type="ECO:0000259" key="1">
    <source>
        <dbReference type="PROSITE" id="PS50954"/>
    </source>
</evidence>
<dbReference type="InterPro" id="IPR003887">
    <property type="entry name" value="LEM_dom"/>
</dbReference>
<gene>
    <name evidence="2" type="ORF">DQK91_20785</name>
</gene>
<protein>
    <recommendedName>
        <fullName evidence="1">LEM domain-containing protein</fullName>
    </recommendedName>
</protein>
<dbReference type="AlphaFoldDB" id="A0A6P1ZAA4"/>
<dbReference type="RefSeq" id="WP_144307333.1">
    <property type="nucleotide sequence ID" value="NZ_QMIF01000022.1"/>
</dbReference>
<proteinExistence type="predicted"/>
<name>A0A6P1ZAA4_9BACT</name>
<feature type="domain" description="LEM" evidence="1">
    <location>
        <begin position="16"/>
        <end position="60"/>
    </location>
</feature>